<name>A0A2N3Y3V1_SACSN</name>
<dbReference type="RefSeq" id="WP_010692477.1">
    <property type="nucleotide sequence ID" value="NZ_CP061007.1"/>
</dbReference>
<dbReference type="Proteomes" id="UP000233786">
    <property type="component" value="Unassembled WGS sequence"/>
</dbReference>
<evidence type="ECO:0000313" key="1">
    <source>
        <dbReference type="EMBL" id="PKW17619.1"/>
    </source>
</evidence>
<sequence length="131" mass="14181">MTDGEQAYRIEVLDGGDPLRVERLTRSLRDELTRLDAVSVDFAPGGVGTAGSKSSPLADLALLAVGATGGFASSKHFASVLTTAITEWCRKERHRNIRITRGDAELNITGNPDARQQQLAREFLQSIENDA</sequence>
<protein>
    <submittedName>
        <fullName evidence="1">Uncharacterized protein</fullName>
    </submittedName>
</protein>
<organism evidence="1 2">
    <name type="scientific">Saccharopolyspora spinosa</name>
    <dbReference type="NCBI Taxonomy" id="60894"/>
    <lineage>
        <taxon>Bacteria</taxon>
        <taxon>Bacillati</taxon>
        <taxon>Actinomycetota</taxon>
        <taxon>Actinomycetes</taxon>
        <taxon>Pseudonocardiales</taxon>
        <taxon>Pseudonocardiaceae</taxon>
        <taxon>Saccharopolyspora</taxon>
    </lineage>
</organism>
<proteinExistence type="predicted"/>
<dbReference type="STRING" id="994479.GCA_000194155_00846"/>
<keyword evidence="2" id="KW-1185">Reference proteome</keyword>
<accession>A0A2N3Y3V1</accession>
<evidence type="ECO:0000313" key="2">
    <source>
        <dbReference type="Proteomes" id="UP000233786"/>
    </source>
</evidence>
<reference evidence="1" key="1">
    <citation type="submission" date="2017-12" db="EMBL/GenBank/DDBJ databases">
        <title>Sequencing the genomes of 1000 Actinobacteria strains.</title>
        <authorList>
            <person name="Klenk H.-P."/>
        </authorList>
    </citation>
    <scope>NUCLEOTIDE SEQUENCE [LARGE SCALE GENOMIC DNA]</scope>
    <source>
        <strain evidence="1">DSM 44228</strain>
    </source>
</reference>
<dbReference type="AlphaFoldDB" id="A0A2N3Y3V1"/>
<dbReference type="OrthoDB" id="3701137at2"/>
<dbReference type="EMBL" id="PJNB01000001">
    <property type="protein sequence ID" value="PKW17619.1"/>
    <property type="molecule type" value="Genomic_DNA"/>
</dbReference>
<comment type="caution">
    <text evidence="1">The sequence shown here is derived from an EMBL/GenBank/DDBJ whole genome shotgun (WGS) entry which is preliminary data.</text>
</comment>
<gene>
    <name evidence="1" type="ORF">A8926_5605</name>
</gene>